<sequence>MNKRIRLETAAKQDAKQIMELMVVVERDETAKWYENGERPYIPCYDSEDMQKYHARDGRYYKILLDEALVGVILISTTGREHARIDRFYIHPAVQGQRIGTVVLELIESLYPQVKLWTLDTPQKSPRNHHFYEKNGYTVAAEDEDERYYEKAVAEPDEQLNSGEFTREKDYSGHNFRECNLQEADFYSVNLHQASFSNVNMGSTTFQNINLSRTRITNTNLSDSIIGDSNLSGVEICHVSLAGAYLHDIHLNKGDQQQPLVIERCEMKNSKIANSDLRNLSITECQIDGMSIDGILVSDLLKAYHSKSSEE</sequence>
<comment type="caution">
    <text evidence="2">The sequence shown here is derived from an EMBL/GenBank/DDBJ whole genome shotgun (WGS) entry which is preliminary data.</text>
</comment>
<name>A0ABU6GGC1_9BACL</name>
<proteinExistence type="predicted"/>
<accession>A0ABU6GGC1</accession>
<organism evidence="2 3">
    <name type="scientific">Paenibacillus dokdonensis</name>
    <dbReference type="NCBI Taxonomy" id="2567944"/>
    <lineage>
        <taxon>Bacteria</taxon>
        <taxon>Bacillati</taxon>
        <taxon>Bacillota</taxon>
        <taxon>Bacilli</taxon>
        <taxon>Bacillales</taxon>
        <taxon>Paenibacillaceae</taxon>
        <taxon>Paenibacillus</taxon>
    </lineage>
</organism>
<dbReference type="Proteomes" id="UP001344632">
    <property type="component" value="Unassembled WGS sequence"/>
</dbReference>
<reference evidence="2 3" key="1">
    <citation type="submission" date="2023-03" db="EMBL/GenBank/DDBJ databases">
        <title>Bacillus Genome Sequencing.</title>
        <authorList>
            <person name="Dunlap C."/>
        </authorList>
    </citation>
    <scope>NUCLEOTIDE SEQUENCE [LARGE SCALE GENOMIC DNA]</scope>
    <source>
        <strain evidence="2 3">BD-525</strain>
    </source>
</reference>
<dbReference type="CDD" id="cd04301">
    <property type="entry name" value="NAT_SF"/>
    <property type="match status" value="1"/>
</dbReference>
<dbReference type="InterPro" id="IPR001646">
    <property type="entry name" value="5peptide_repeat"/>
</dbReference>
<keyword evidence="3" id="KW-1185">Reference proteome</keyword>
<dbReference type="SUPFAM" id="SSF141571">
    <property type="entry name" value="Pentapeptide repeat-like"/>
    <property type="match status" value="1"/>
</dbReference>
<dbReference type="PANTHER" id="PTHR14136">
    <property type="entry name" value="BTB_POZ DOMAIN-CONTAINING PROTEIN KCTD9"/>
    <property type="match status" value="1"/>
</dbReference>
<evidence type="ECO:0000259" key="1">
    <source>
        <dbReference type="PROSITE" id="PS51186"/>
    </source>
</evidence>
<dbReference type="InterPro" id="IPR051082">
    <property type="entry name" value="Pentapeptide-BTB/POZ_domain"/>
</dbReference>
<evidence type="ECO:0000313" key="2">
    <source>
        <dbReference type="EMBL" id="MEC0238513.1"/>
    </source>
</evidence>
<dbReference type="Pfam" id="PF13599">
    <property type="entry name" value="Pentapeptide_4"/>
    <property type="match status" value="1"/>
</dbReference>
<dbReference type="InterPro" id="IPR016181">
    <property type="entry name" value="Acyl_CoA_acyltransferase"/>
</dbReference>
<dbReference type="Gene3D" id="2.160.20.80">
    <property type="entry name" value="E3 ubiquitin-protein ligase SopA"/>
    <property type="match status" value="1"/>
</dbReference>
<dbReference type="EMBL" id="JARLKZ010000002">
    <property type="protein sequence ID" value="MEC0238513.1"/>
    <property type="molecule type" value="Genomic_DNA"/>
</dbReference>
<dbReference type="Pfam" id="PF00583">
    <property type="entry name" value="Acetyltransf_1"/>
    <property type="match status" value="1"/>
</dbReference>
<dbReference type="PANTHER" id="PTHR14136:SF17">
    <property type="entry name" value="BTB_POZ DOMAIN-CONTAINING PROTEIN KCTD9"/>
    <property type="match status" value="1"/>
</dbReference>
<feature type="domain" description="N-acetyltransferase" evidence="1">
    <location>
        <begin position="5"/>
        <end position="154"/>
    </location>
</feature>
<dbReference type="SUPFAM" id="SSF55729">
    <property type="entry name" value="Acyl-CoA N-acyltransferases (Nat)"/>
    <property type="match status" value="1"/>
</dbReference>
<dbReference type="PROSITE" id="PS51186">
    <property type="entry name" value="GNAT"/>
    <property type="match status" value="1"/>
</dbReference>
<dbReference type="InterPro" id="IPR000182">
    <property type="entry name" value="GNAT_dom"/>
</dbReference>
<dbReference type="RefSeq" id="WP_326085165.1">
    <property type="nucleotide sequence ID" value="NZ_JARLKZ010000002.1"/>
</dbReference>
<evidence type="ECO:0000313" key="3">
    <source>
        <dbReference type="Proteomes" id="UP001344632"/>
    </source>
</evidence>
<protein>
    <submittedName>
        <fullName evidence="2">GNAT family N-acetyltransferase</fullName>
    </submittedName>
</protein>
<gene>
    <name evidence="2" type="ORF">P4H66_01330</name>
</gene>
<dbReference type="Gene3D" id="3.40.630.30">
    <property type="match status" value="1"/>
</dbReference>